<reference evidence="1 2" key="1">
    <citation type="journal article" date="2008" name="Nature">
        <title>The genome of Laccaria bicolor provides insights into mycorrhizal symbiosis.</title>
        <authorList>
            <person name="Martin F."/>
            <person name="Aerts A."/>
            <person name="Ahren D."/>
            <person name="Brun A."/>
            <person name="Danchin E.G.J."/>
            <person name="Duchaussoy F."/>
            <person name="Gibon J."/>
            <person name="Kohler A."/>
            <person name="Lindquist E."/>
            <person name="Pereda V."/>
            <person name="Salamov A."/>
            <person name="Shapiro H.J."/>
            <person name="Wuyts J."/>
            <person name="Blaudez D."/>
            <person name="Buee M."/>
            <person name="Brokstein P."/>
            <person name="Canbaeck B."/>
            <person name="Cohen D."/>
            <person name="Courty P.E."/>
            <person name="Coutinho P.M."/>
            <person name="Delaruelle C."/>
            <person name="Detter J.C."/>
            <person name="Deveau A."/>
            <person name="DiFazio S."/>
            <person name="Duplessis S."/>
            <person name="Fraissinet-Tachet L."/>
            <person name="Lucic E."/>
            <person name="Frey-Klett P."/>
            <person name="Fourrey C."/>
            <person name="Feussner I."/>
            <person name="Gay G."/>
            <person name="Grimwood J."/>
            <person name="Hoegger P.J."/>
            <person name="Jain P."/>
            <person name="Kilaru S."/>
            <person name="Labbe J."/>
            <person name="Lin Y.C."/>
            <person name="Legue V."/>
            <person name="Le Tacon F."/>
            <person name="Marmeisse R."/>
            <person name="Melayah D."/>
            <person name="Montanini B."/>
            <person name="Muratet M."/>
            <person name="Nehls U."/>
            <person name="Niculita-Hirzel H."/>
            <person name="Oudot-Le Secq M.P."/>
            <person name="Peter M."/>
            <person name="Quesneville H."/>
            <person name="Rajashekar B."/>
            <person name="Reich M."/>
            <person name="Rouhier N."/>
            <person name="Schmutz J."/>
            <person name="Yin T."/>
            <person name="Chalot M."/>
            <person name="Henrissat B."/>
            <person name="Kuees U."/>
            <person name="Lucas S."/>
            <person name="Van de Peer Y."/>
            <person name="Podila G.K."/>
            <person name="Polle A."/>
            <person name="Pukkila P.J."/>
            <person name="Richardson P.M."/>
            <person name="Rouze P."/>
            <person name="Sanders I.R."/>
            <person name="Stajich J.E."/>
            <person name="Tunlid A."/>
            <person name="Tuskan G."/>
            <person name="Grigoriev I.V."/>
        </authorList>
    </citation>
    <scope>NUCLEOTIDE SEQUENCE [LARGE SCALE GENOMIC DNA]</scope>
    <source>
        <strain evidence="2">S238N-H82 / ATCC MYA-4686</strain>
    </source>
</reference>
<dbReference type="InParanoid" id="B0DSJ4"/>
<dbReference type="KEGG" id="lbc:LACBIDRAFT_332382"/>
<proteinExistence type="predicted"/>
<dbReference type="RefSeq" id="XP_001886845.1">
    <property type="nucleotide sequence ID" value="XM_001886810.1"/>
</dbReference>
<sequence>MTKMFEIISLKYSHKHSAPSPRSTQYHEHYTSFSPSISPAAINHARPSLFTWVTNLITIKDDDTQLRASTNGRRPEDSVRLVTWKTWGNLALLNFVRSTRCARLFLAISPSLWLPHAKMVLDYKEAAPTTGLLCTREPSPKFSLGWCDYHSDWSLPSLKARYMRIQVFVVAQELVLRGRRLSISSCGTAKQTFSIQNSGNELKLDRIQSVRPIRYGFLHNGIDRITFFWRGCRAVIESS</sequence>
<dbReference type="OrthoDB" id="3021788at2759"/>
<dbReference type="HOGENOM" id="CLU_1161326_0_0_1"/>
<name>B0DSJ4_LACBS</name>
<dbReference type="GeneID" id="6082454"/>
<keyword evidence="2" id="KW-1185">Reference proteome</keyword>
<dbReference type="Proteomes" id="UP000001194">
    <property type="component" value="Unassembled WGS sequence"/>
</dbReference>
<organism evidence="2">
    <name type="scientific">Laccaria bicolor (strain S238N-H82 / ATCC MYA-4686)</name>
    <name type="common">Bicoloured deceiver</name>
    <name type="synonym">Laccaria laccata var. bicolor</name>
    <dbReference type="NCBI Taxonomy" id="486041"/>
    <lineage>
        <taxon>Eukaryota</taxon>
        <taxon>Fungi</taxon>
        <taxon>Dikarya</taxon>
        <taxon>Basidiomycota</taxon>
        <taxon>Agaricomycotina</taxon>
        <taxon>Agaricomycetes</taxon>
        <taxon>Agaricomycetidae</taxon>
        <taxon>Agaricales</taxon>
        <taxon>Agaricineae</taxon>
        <taxon>Hydnangiaceae</taxon>
        <taxon>Laccaria</taxon>
    </lineage>
</organism>
<evidence type="ECO:0000313" key="1">
    <source>
        <dbReference type="EMBL" id="EDR02482.1"/>
    </source>
</evidence>
<gene>
    <name evidence="1" type="ORF">LACBIDRAFT_332382</name>
</gene>
<evidence type="ECO:0000313" key="2">
    <source>
        <dbReference type="Proteomes" id="UP000001194"/>
    </source>
</evidence>
<dbReference type="EMBL" id="DS547130">
    <property type="protein sequence ID" value="EDR02482.1"/>
    <property type="molecule type" value="Genomic_DNA"/>
</dbReference>
<dbReference type="AlphaFoldDB" id="B0DSJ4"/>
<protein>
    <submittedName>
        <fullName evidence="1">Predicted protein</fullName>
    </submittedName>
</protein>
<accession>B0DSJ4</accession>